<name>A0AA40EKZ4_9PEZI</name>
<accession>A0AA40EKZ4</accession>
<evidence type="ECO:0000313" key="2">
    <source>
        <dbReference type="Proteomes" id="UP001172155"/>
    </source>
</evidence>
<proteinExistence type="predicted"/>
<dbReference type="EMBL" id="JAUKUD010000006">
    <property type="protein sequence ID" value="KAK0741228.1"/>
    <property type="molecule type" value="Genomic_DNA"/>
</dbReference>
<dbReference type="AlphaFoldDB" id="A0AA40EKZ4"/>
<gene>
    <name evidence="1" type="ORF">B0T18DRAFT_419731</name>
</gene>
<dbReference type="Proteomes" id="UP001172155">
    <property type="component" value="Unassembled WGS sequence"/>
</dbReference>
<reference evidence="1" key="1">
    <citation type="submission" date="2023-06" db="EMBL/GenBank/DDBJ databases">
        <title>Genome-scale phylogeny and comparative genomics of the fungal order Sordariales.</title>
        <authorList>
            <consortium name="Lawrence Berkeley National Laboratory"/>
            <person name="Hensen N."/>
            <person name="Bonometti L."/>
            <person name="Westerberg I."/>
            <person name="Brannstrom I.O."/>
            <person name="Guillou S."/>
            <person name="Cros-Aarteil S."/>
            <person name="Calhoun S."/>
            <person name="Haridas S."/>
            <person name="Kuo A."/>
            <person name="Mondo S."/>
            <person name="Pangilinan J."/>
            <person name="Riley R."/>
            <person name="LaButti K."/>
            <person name="Andreopoulos B."/>
            <person name="Lipzen A."/>
            <person name="Chen C."/>
            <person name="Yanf M."/>
            <person name="Daum C."/>
            <person name="Ng V."/>
            <person name="Clum A."/>
            <person name="Steindorff A."/>
            <person name="Ohm R."/>
            <person name="Martin F."/>
            <person name="Silar P."/>
            <person name="Natvig D."/>
            <person name="Lalanne C."/>
            <person name="Gautier V."/>
            <person name="Ament-velasquez S.L."/>
            <person name="Kruys A."/>
            <person name="Hutchinson M.I."/>
            <person name="Powell A.J."/>
            <person name="Barry K."/>
            <person name="Miller A.N."/>
            <person name="Grigoriev I.V."/>
            <person name="Debuchy R."/>
            <person name="Gladieux P."/>
            <person name="Thoren M.H."/>
            <person name="Johannesson H."/>
        </authorList>
    </citation>
    <scope>NUCLEOTIDE SEQUENCE</scope>
    <source>
        <strain evidence="1">SMH3187-1</strain>
    </source>
</reference>
<sequence length="121" mass="13050">MAVVVAVSVGGIFHRPLPLSLLQPPRCSRVPYIFASCLTQPLAASTPGESPPLLHGITRLLPRPIPSILSRLIPRLPPGFLPGISLPPYLLAAHAVVRSMRREELVEGVDGVGYMLLGVFW</sequence>
<evidence type="ECO:0000313" key="1">
    <source>
        <dbReference type="EMBL" id="KAK0741228.1"/>
    </source>
</evidence>
<protein>
    <submittedName>
        <fullName evidence="1">Uncharacterized protein</fullName>
    </submittedName>
</protein>
<keyword evidence="2" id="KW-1185">Reference proteome</keyword>
<comment type="caution">
    <text evidence="1">The sequence shown here is derived from an EMBL/GenBank/DDBJ whole genome shotgun (WGS) entry which is preliminary data.</text>
</comment>
<organism evidence="1 2">
    <name type="scientific">Schizothecium vesticola</name>
    <dbReference type="NCBI Taxonomy" id="314040"/>
    <lineage>
        <taxon>Eukaryota</taxon>
        <taxon>Fungi</taxon>
        <taxon>Dikarya</taxon>
        <taxon>Ascomycota</taxon>
        <taxon>Pezizomycotina</taxon>
        <taxon>Sordariomycetes</taxon>
        <taxon>Sordariomycetidae</taxon>
        <taxon>Sordariales</taxon>
        <taxon>Schizotheciaceae</taxon>
        <taxon>Schizothecium</taxon>
    </lineage>
</organism>